<name>A0ABN9AYM5_9NEOB</name>
<comment type="caution">
    <text evidence="1">The sequence shown here is derived from an EMBL/GenBank/DDBJ whole genome shotgun (WGS) entry which is preliminary data.</text>
</comment>
<dbReference type="EMBL" id="CATNWA010001170">
    <property type="protein sequence ID" value="CAI9539305.1"/>
    <property type="molecule type" value="Genomic_DNA"/>
</dbReference>
<dbReference type="Proteomes" id="UP001162483">
    <property type="component" value="Unassembled WGS sequence"/>
</dbReference>
<evidence type="ECO:0000313" key="2">
    <source>
        <dbReference type="Proteomes" id="UP001162483"/>
    </source>
</evidence>
<evidence type="ECO:0000313" key="1">
    <source>
        <dbReference type="EMBL" id="CAI9539305.1"/>
    </source>
</evidence>
<protein>
    <submittedName>
        <fullName evidence="1">Uncharacterized protein</fullName>
    </submittedName>
</protein>
<organism evidence="1 2">
    <name type="scientific">Staurois parvus</name>
    <dbReference type="NCBI Taxonomy" id="386267"/>
    <lineage>
        <taxon>Eukaryota</taxon>
        <taxon>Metazoa</taxon>
        <taxon>Chordata</taxon>
        <taxon>Craniata</taxon>
        <taxon>Vertebrata</taxon>
        <taxon>Euteleostomi</taxon>
        <taxon>Amphibia</taxon>
        <taxon>Batrachia</taxon>
        <taxon>Anura</taxon>
        <taxon>Neobatrachia</taxon>
        <taxon>Ranoidea</taxon>
        <taxon>Ranidae</taxon>
        <taxon>Staurois</taxon>
    </lineage>
</organism>
<proteinExistence type="predicted"/>
<keyword evidence="2" id="KW-1185">Reference proteome</keyword>
<gene>
    <name evidence="1" type="ORF">SPARVUS_LOCUS1576376</name>
</gene>
<feature type="non-terminal residue" evidence="1">
    <location>
        <position position="1"/>
    </location>
</feature>
<sequence>LCFASAVPLLSSAFLAAISSAFLAVISSASWQQSHQHSWQQSHQLPGSNLISFTQLQLWLLRDAFTPGCHQILSSHGPLFTMLQNMASLSPSCSLQLCVQNPTSA</sequence>
<reference evidence="1" key="1">
    <citation type="submission" date="2023-05" db="EMBL/GenBank/DDBJ databases">
        <authorList>
            <person name="Stuckert A."/>
        </authorList>
    </citation>
    <scope>NUCLEOTIDE SEQUENCE</scope>
</reference>
<accession>A0ABN9AYM5</accession>